<accession>A0A1V9EIS2</accession>
<dbReference type="CDD" id="cd02440">
    <property type="entry name" value="AdoMet_MTases"/>
    <property type="match status" value="1"/>
</dbReference>
<comment type="caution">
    <text evidence="2">The sequence shown here is derived from an EMBL/GenBank/DDBJ whole genome shotgun (WGS) entry which is preliminary data.</text>
</comment>
<evidence type="ECO:0000259" key="1">
    <source>
        <dbReference type="Pfam" id="PF13847"/>
    </source>
</evidence>
<dbReference type="InterPro" id="IPR025714">
    <property type="entry name" value="Methyltranfer_dom"/>
</dbReference>
<dbReference type="Gene3D" id="3.40.50.150">
    <property type="entry name" value="Vaccinia Virus protein VP39"/>
    <property type="match status" value="1"/>
</dbReference>
<gene>
    <name evidence="2" type="ORF">A4R26_32215</name>
</gene>
<keyword evidence="3" id="KW-1185">Reference proteome</keyword>
<dbReference type="PANTHER" id="PTHR44068:SF11">
    <property type="entry name" value="GERANYL DIPHOSPHATE 2-C-METHYLTRANSFERASE"/>
    <property type="match status" value="1"/>
</dbReference>
<dbReference type="RefSeq" id="WP_081171144.1">
    <property type="nucleotide sequence ID" value="NZ_LWBP01000252.1"/>
</dbReference>
<dbReference type="SUPFAM" id="SSF53335">
    <property type="entry name" value="S-adenosyl-L-methionine-dependent methyltransferases"/>
    <property type="match status" value="1"/>
</dbReference>
<dbReference type="Proteomes" id="UP000192276">
    <property type="component" value="Unassembled WGS sequence"/>
</dbReference>
<name>A0A1V9EIS2_9BACT</name>
<dbReference type="EMBL" id="LWBP01000252">
    <property type="protein sequence ID" value="OQP46029.1"/>
    <property type="molecule type" value="Genomic_DNA"/>
</dbReference>
<dbReference type="STRING" id="550983.A4R26_32215"/>
<sequence length="256" mass="28806">MQKSTSGNGQYESLSEDMYKSYYEYSGKNDTIETIWSNAFGSNYPAGLNHFGFLTNTDLAMFMSLINAKRGDVLLDIGCGRGGPGLKIAEQKKLKLVGIDIVPEAIHEANLLKENFDLSYTAKFEVGGFGNIPMPDDSVDTVISIDAFWMVKNKEEALNEIKRVAKNGAQFLFTTWDILSDESSLMARQGFKVLSMLETENWKTYQMKVYDAILKHKDQLLKEMGRAANILISEAETVPPILEVTVRRFYHISVNK</sequence>
<reference evidence="3" key="1">
    <citation type="submission" date="2016-04" db="EMBL/GenBank/DDBJ databases">
        <authorList>
            <person name="Chen L."/>
            <person name="Zhuang W."/>
            <person name="Wang G."/>
        </authorList>
    </citation>
    <scope>NUCLEOTIDE SEQUENCE [LARGE SCALE GENOMIC DNA]</scope>
    <source>
        <strain evidence="3">208</strain>
    </source>
</reference>
<dbReference type="Pfam" id="PF13847">
    <property type="entry name" value="Methyltransf_31"/>
    <property type="match status" value="1"/>
</dbReference>
<dbReference type="PANTHER" id="PTHR44068">
    <property type="entry name" value="ZGC:194242"/>
    <property type="match status" value="1"/>
</dbReference>
<evidence type="ECO:0000313" key="3">
    <source>
        <dbReference type="Proteomes" id="UP000192276"/>
    </source>
</evidence>
<evidence type="ECO:0000313" key="2">
    <source>
        <dbReference type="EMBL" id="OQP46029.1"/>
    </source>
</evidence>
<dbReference type="OrthoDB" id="9805171at2"/>
<dbReference type="InterPro" id="IPR029063">
    <property type="entry name" value="SAM-dependent_MTases_sf"/>
</dbReference>
<proteinExistence type="predicted"/>
<dbReference type="InterPro" id="IPR050447">
    <property type="entry name" value="Erg6_SMT_methyltransf"/>
</dbReference>
<protein>
    <recommendedName>
        <fullName evidence="1">Methyltransferase domain-containing protein</fullName>
    </recommendedName>
</protein>
<feature type="domain" description="Methyltransferase" evidence="1">
    <location>
        <begin position="69"/>
        <end position="187"/>
    </location>
</feature>
<organism evidence="2 3">
    <name type="scientific">Niastella populi</name>
    <dbReference type="NCBI Taxonomy" id="550983"/>
    <lineage>
        <taxon>Bacteria</taxon>
        <taxon>Pseudomonadati</taxon>
        <taxon>Bacteroidota</taxon>
        <taxon>Chitinophagia</taxon>
        <taxon>Chitinophagales</taxon>
        <taxon>Chitinophagaceae</taxon>
        <taxon>Niastella</taxon>
    </lineage>
</organism>
<dbReference type="AlphaFoldDB" id="A0A1V9EIS2"/>